<dbReference type="Proteomes" id="UP000663836">
    <property type="component" value="Unassembled WGS sequence"/>
</dbReference>
<evidence type="ECO:0000313" key="3">
    <source>
        <dbReference type="EMBL" id="CAF3833874.1"/>
    </source>
</evidence>
<gene>
    <name evidence="3" type="ORF">JBS370_LOCUS17225</name>
</gene>
<sequence>MKELNNISSGTIVNLYKWPTPIDIIEQYQFYLNNNLSTIMENKLFYNCTQSRFGSKCQYSFDFQQSTHLSLNEIISNYYNQSYELKTLTCYTNLKCNRDSKLICLDWSEICDGKIDCDNEIDEKYCWALINKE</sequence>
<organism evidence="3 4">
    <name type="scientific">Rotaria sordida</name>
    <dbReference type="NCBI Taxonomy" id="392033"/>
    <lineage>
        <taxon>Eukaryota</taxon>
        <taxon>Metazoa</taxon>
        <taxon>Spiralia</taxon>
        <taxon>Gnathifera</taxon>
        <taxon>Rotifera</taxon>
        <taxon>Eurotatoria</taxon>
        <taxon>Bdelloidea</taxon>
        <taxon>Philodinida</taxon>
        <taxon>Philodinidae</taxon>
        <taxon>Rotaria</taxon>
    </lineage>
</organism>
<dbReference type="PROSITE" id="PS50068">
    <property type="entry name" value="LDLRA_2"/>
    <property type="match status" value="1"/>
</dbReference>
<dbReference type="EMBL" id="CAJOBD010001818">
    <property type="protein sequence ID" value="CAF3833874.1"/>
    <property type="molecule type" value="Genomic_DNA"/>
</dbReference>
<comment type="caution">
    <text evidence="2">Lacks conserved residue(s) required for the propagation of feature annotation.</text>
</comment>
<dbReference type="SUPFAM" id="SSF57424">
    <property type="entry name" value="LDL receptor-like module"/>
    <property type="match status" value="1"/>
</dbReference>
<evidence type="ECO:0000256" key="2">
    <source>
        <dbReference type="PROSITE-ProRule" id="PRU00124"/>
    </source>
</evidence>
<dbReference type="InterPro" id="IPR036055">
    <property type="entry name" value="LDL_receptor-like_sf"/>
</dbReference>
<proteinExistence type="predicted"/>
<evidence type="ECO:0000313" key="4">
    <source>
        <dbReference type="Proteomes" id="UP000663836"/>
    </source>
</evidence>
<comment type="caution">
    <text evidence="3">The sequence shown here is derived from an EMBL/GenBank/DDBJ whole genome shotgun (WGS) entry which is preliminary data.</text>
</comment>
<protein>
    <submittedName>
        <fullName evidence="3">Uncharacterized protein</fullName>
    </submittedName>
</protein>
<reference evidence="3" key="1">
    <citation type="submission" date="2021-02" db="EMBL/GenBank/DDBJ databases">
        <authorList>
            <person name="Nowell W R."/>
        </authorList>
    </citation>
    <scope>NUCLEOTIDE SEQUENCE</scope>
</reference>
<accession>A0A819D852</accession>
<name>A0A819D852_9BILA</name>
<keyword evidence="1 2" id="KW-1015">Disulfide bond</keyword>
<feature type="disulfide bond" evidence="2">
    <location>
        <begin position="111"/>
        <end position="126"/>
    </location>
</feature>
<dbReference type="InterPro" id="IPR002172">
    <property type="entry name" value="LDrepeatLR_classA_rpt"/>
</dbReference>
<dbReference type="AlphaFoldDB" id="A0A819D852"/>
<evidence type="ECO:0000256" key="1">
    <source>
        <dbReference type="ARBA" id="ARBA00023157"/>
    </source>
</evidence>